<dbReference type="Gene3D" id="3.40.50.1820">
    <property type="entry name" value="alpha/beta hydrolase"/>
    <property type="match status" value="1"/>
</dbReference>
<evidence type="ECO:0000313" key="6">
    <source>
        <dbReference type="EMBL" id="PLN75181.1"/>
    </source>
</evidence>
<feature type="transmembrane region" description="Helical" evidence="5">
    <location>
        <begin position="204"/>
        <end position="228"/>
    </location>
</feature>
<dbReference type="SUPFAM" id="SSF53474">
    <property type="entry name" value="alpha/beta-Hydrolases"/>
    <property type="match status" value="1"/>
</dbReference>
<dbReference type="GO" id="GO:0005811">
    <property type="term" value="C:lipid droplet"/>
    <property type="evidence" value="ECO:0007669"/>
    <property type="project" value="UniProtKB-SubCell"/>
</dbReference>
<dbReference type="EMBL" id="KZ559660">
    <property type="protein sequence ID" value="PLN75181.1"/>
    <property type="molecule type" value="Genomic_DNA"/>
</dbReference>
<dbReference type="PANTHER" id="PTHR13390">
    <property type="entry name" value="LIPASE"/>
    <property type="match status" value="1"/>
</dbReference>
<comment type="similarity">
    <text evidence="2">Belongs to the AB hydrolase superfamily. LDAH family.</text>
</comment>
<evidence type="ECO:0000256" key="4">
    <source>
        <dbReference type="ARBA" id="ARBA00022801"/>
    </source>
</evidence>
<keyword evidence="4" id="KW-0378">Hydrolase</keyword>
<dbReference type="InterPro" id="IPR019363">
    <property type="entry name" value="LDAH"/>
</dbReference>
<keyword evidence="5" id="KW-1133">Transmembrane helix</keyword>
<proteinExistence type="inferred from homology"/>
<keyword evidence="3" id="KW-0551">Lipid droplet</keyword>
<dbReference type="AlphaFoldDB" id="A0A2J5HE98"/>
<dbReference type="InterPro" id="IPR029058">
    <property type="entry name" value="AB_hydrolase_fold"/>
</dbReference>
<dbReference type="GO" id="GO:0019915">
    <property type="term" value="P:lipid storage"/>
    <property type="evidence" value="ECO:0007669"/>
    <property type="project" value="InterPro"/>
</dbReference>
<gene>
    <name evidence="6" type="ORF">BDW42DRAFT_181173</name>
</gene>
<dbReference type="GO" id="GO:0016298">
    <property type="term" value="F:lipase activity"/>
    <property type="evidence" value="ECO:0007669"/>
    <property type="project" value="InterPro"/>
</dbReference>
<evidence type="ECO:0000256" key="2">
    <source>
        <dbReference type="ARBA" id="ARBA00008300"/>
    </source>
</evidence>
<reference evidence="7" key="1">
    <citation type="submission" date="2017-12" db="EMBL/GenBank/DDBJ databases">
        <authorList>
            <consortium name="DOE Joint Genome Institute"/>
            <person name="Mondo S.J."/>
            <person name="Kjaerbolling I."/>
            <person name="Vesth T.C."/>
            <person name="Frisvad J.C."/>
            <person name="Nybo J.L."/>
            <person name="Theobald S."/>
            <person name="Kuo A."/>
            <person name="Bowyer P."/>
            <person name="Matsuda Y."/>
            <person name="Lyhne E.K."/>
            <person name="Kogle M.E."/>
            <person name="Clum A."/>
            <person name="Lipzen A."/>
            <person name="Salamov A."/>
            <person name="Ngan C.Y."/>
            <person name="Daum C."/>
            <person name="Chiniquy J."/>
            <person name="Barry K."/>
            <person name="LaButti K."/>
            <person name="Haridas S."/>
            <person name="Simmons B.A."/>
            <person name="Magnuson J.K."/>
            <person name="Mortensen U.H."/>
            <person name="Larsen T.O."/>
            <person name="Grigoriev I.V."/>
            <person name="Baker S.E."/>
            <person name="Andersen M.R."/>
            <person name="Nordberg H.P."/>
            <person name="Cantor M.N."/>
            <person name="Hua S.X."/>
        </authorList>
    </citation>
    <scope>NUCLEOTIDE SEQUENCE [LARGE SCALE GENOMIC DNA]</scope>
    <source>
        <strain evidence="7">IBT 19404</strain>
    </source>
</reference>
<dbReference type="Proteomes" id="UP000235023">
    <property type="component" value="Unassembled WGS sequence"/>
</dbReference>
<evidence type="ECO:0000313" key="7">
    <source>
        <dbReference type="Proteomes" id="UP000235023"/>
    </source>
</evidence>
<evidence type="ECO:0000256" key="3">
    <source>
        <dbReference type="ARBA" id="ARBA00022677"/>
    </source>
</evidence>
<evidence type="ECO:0000256" key="5">
    <source>
        <dbReference type="SAM" id="Phobius"/>
    </source>
</evidence>
<dbReference type="Pfam" id="PF10230">
    <property type="entry name" value="LIDHydrolase"/>
    <property type="match status" value="1"/>
</dbReference>
<sequence length="358" mass="39085">MDPQLQSNTHISPDRFRQTILPARPDAGGDHSPIVIYMISGNPGLISYYHTFLSTLADRLSTLSTKQNIPNEFHIYGHSLSGFEVEESSPSNGNGNDNDSTTQPCSLEEQICLVQRKLDSFIGGLETGSRKAKVILVGHSVGSYIAMEVLRRHRERSSGAKDSSSGAVGFDIIGGAMLFPTVVDIALSPSGRKLTSILSFIPQLALLAGIFVRILVACVPGSILRFLVRFYMQSASDEMVTATTSFIQSKRGVRQALHMAADEMQTITADKWSDDVWGVPGAGEPLTQLFFYFGRNDHWVAERTRDDIIQMRGRHVAGGPKMVVCEEGLPHAFVLKRSDTDVMASKVAGIVMEIVQVG</sequence>
<dbReference type="OrthoDB" id="448051at2759"/>
<keyword evidence="5" id="KW-0812">Transmembrane</keyword>
<organism evidence="6 7">
    <name type="scientific">Aspergillus taichungensis</name>
    <dbReference type="NCBI Taxonomy" id="482145"/>
    <lineage>
        <taxon>Eukaryota</taxon>
        <taxon>Fungi</taxon>
        <taxon>Dikarya</taxon>
        <taxon>Ascomycota</taxon>
        <taxon>Pezizomycotina</taxon>
        <taxon>Eurotiomycetes</taxon>
        <taxon>Eurotiomycetidae</taxon>
        <taxon>Eurotiales</taxon>
        <taxon>Aspergillaceae</taxon>
        <taxon>Aspergillus</taxon>
        <taxon>Aspergillus subgen. Circumdati</taxon>
    </lineage>
</organism>
<comment type="subcellular location">
    <subcellularLocation>
        <location evidence="1">Lipid droplet</location>
    </subcellularLocation>
</comment>
<protein>
    <recommendedName>
        <fullName evidence="8">Lipid droplet-associated hydrolase</fullName>
    </recommendedName>
</protein>
<accession>A0A2J5HE98</accession>
<keyword evidence="7" id="KW-1185">Reference proteome</keyword>
<evidence type="ECO:0000256" key="1">
    <source>
        <dbReference type="ARBA" id="ARBA00004502"/>
    </source>
</evidence>
<dbReference type="PANTHER" id="PTHR13390:SF0">
    <property type="entry name" value="LIPID DROPLET-ASSOCIATED HYDROLASE"/>
    <property type="match status" value="1"/>
</dbReference>
<evidence type="ECO:0008006" key="8">
    <source>
        <dbReference type="Google" id="ProtNLM"/>
    </source>
</evidence>
<keyword evidence="5" id="KW-0472">Membrane</keyword>
<name>A0A2J5HE98_9EURO</name>